<protein>
    <recommendedName>
        <fullName evidence="4">Probable glycine dehydrogenase (decarboxylating) subunit 1</fullName>
        <ecNumber evidence="4">1.4.4.2</ecNumber>
    </recommendedName>
    <alternativeName>
        <fullName evidence="4">Glycine cleavage system P-protein subunit 1</fullName>
    </alternativeName>
    <alternativeName>
        <fullName evidence="4">Glycine decarboxylase subunit 1</fullName>
    </alternativeName>
    <alternativeName>
        <fullName evidence="4">Glycine dehydrogenase (aminomethyl-transferring) subunit 1</fullName>
    </alternativeName>
</protein>
<dbReference type="InterPro" id="IPR015422">
    <property type="entry name" value="PyrdxlP-dep_Trfase_small"/>
</dbReference>
<dbReference type="Pfam" id="PF02347">
    <property type="entry name" value="GDC-P"/>
    <property type="match status" value="1"/>
</dbReference>
<proteinExistence type="inferred from homology"/>
<dbReference type="InterPro" id="IPR015421">
    <property type="entry name" value="PyrdxlP-dep_Trfase_major"/>
</dbReference>
<dbReference type="NCBIfam" id="NF001696">
    <property type="entry name" value="PRK00451.1"/>
    <property type="match status" value="1"/>
</dbReference>
<accession>A0A1B1YW24</accession>
<dbReference type="InterPro" id="IPR020581">
    <property type="entry name" value="GDC_P"/>
</dbReference>
<dbReference type="SUPFAM" id="SSF53383">
    <property type="entry name" value="PLP-dependent transferases"/>
    <property type="match status" value="1"/>
</dbReference>
<dbReference type="HAMAP" id="MF_00712">
    <property type="entry name" value="GcvPA"/>
    <property type="match status" value="1"/>
</dbReference>
<comment type="similarity">
    <text evidence="4">Belongs to the GcvP family. N-terminal subunit subfamily.</text>
</comment>
<dbReference type="OrthoDB" id="9801272at2"/>
<dbReference type="GO" id="GO:0009116">
    <property type="term" value="P:nucleoside metabolic process"/>
    <property type="evidence" value="ECO:0007669"/>
    <property type="project" value="InterPro"/>
</dbReference>
<dbReference type="PANTHER" id="PTHR42806:SF1">
    <property type="entry name" value="GLYCINE DEHYDROGENASE (DECARBOXYLATING)"/>
    <property type="match status" value="1"/>
</dbReference>
<evidence type="ECO:0000256" key="2">
    <source>
        <dbReference type="ARBA" id="ARBA00023002"/>
    </source>
</evidence>
<evidence type="ECO:0000256" key="1">
    <source>
        <dbReference type="ARBA" id="ARBA00003788"/>
    </source>
</evidence>
<dbReference type="RefSeq" id="WP_068805863.1">
    <property type="nucleotide sequence ID" value="NZ_CP014671.1"/>
</dbReference>
<dbReference type="EC" id="1.4.4.2" evidence="4"/>
<sequence>MPFIPHTADEVTAMLRAVGVPDIGALFDEIAPGLRIADLPGVPDGLPEWEVGALLTERTAGDRNPTCFLGAGAYQHHIPAAVWQLVSRGEFYSAYTPYQAEASQGTLQVLYEFQSMIAGLCALEVANASLYDGASALAEAVLMAVRANGQAGRRVLLPRALHPAYRAAVRGIVARQGIELVEPGFDAQTGRSVLDGIDWTGVAALAVPQPNFFGVLEDVDALTDAAHAAGALVIGVVNPLALAILKPPGQWGARGADIACGEGQPLGIPLAGGGPYLGFMACREGLVRQLPGRIAGRTVDMDGKDGFTLTLQAREQHIRRAKATSNICTNQGLLATAATLYMSLMGPAGLTTVARQSHANLRLLCERLCALPGVTPAFSGPTFNETVLRLPGDLPRMLDGLLERDILGGLPLAEHYPELADGLLVCATELTPPAACERYAAALAELL</sequence>
<feature type="domain" description="Glycine cleavage system P-protein N-terminal" evidence="5">
    <location>
        <begin position="3"/>
        <end position="409"/>
    </location>
</feature>
<dbReference type="Gene3D" id="3.40.640.10">
    <property type="entry name" value="Type I PLP-dependent aspartate aminotransferase-like (Major domain)"/>
    <property type="match status" value="1"/>
</dbReference>
<evidence type="ECO:0000259" key="5">
    <source>
        <dbReference type="Pfam" id="PF02347"/>
    </source>
</evidence>
<keyword evidence="7" id="KW-1185">Reference proteome</keyword>
<comment type="catalytic activity">
    <reaction evidence="3 4">
        <text>N(6)-[(R)-lipoyl]-L-lysyl-[glycine-cleavage complex H protein] + glycine + H(+) = N(6)-[(R)-S(8)-aminomethyldihydrolipoyl]-L-lysyl-[glycine-cleavage complex H protein] + CO2</text>
        <dbReference type="Rhea" id="RHEA:24304"/>
        <dbReference type="Rhea" id="RHEA-COMP:10494"/>
        <dbReference type="Rhea" id="RHEA-COMP:10495"/>
        <dbReference type="ChEBI" id="CHEBI:15378"/>
        <dbReference type="ChEBI" id="CHEBI:16526"/>
        <dbReference type="ChEBI" id="CHEBI:57305"/>
        <dbReference type="ChEBI" id="CHEBI:83099"/>
        <dbReference type="ChEBI" id="CHEBI:83143"/>
        <dbReference type="EC" id="1.4.4.2"/>
    </reaction>
</comment>
<reference evidence="7" key="1">
    <citation type="submission" date="2016-03" db="EMBL/GenBank/DDBJ databases">
        <title>Complete genome sequence of Solimmundus cernigliae, representing a novel lineage of polycyclic aromatic hydrocarbon degraders within the Gammaproteobacteria.</title>
        <authorList>
            <person name="Singleton D.R."/>
            <person name="Dickey A.N."/>
            <person name="Scholl E.H."/>
            <person name="Wright F.A."/>
            <person name="Aitken M.D."/>
        </authorList>
    </citation>
    <scope>NUCLEOTIDE SEQUENCE [LARGE SCALE GENOMIC DNA]</scope>
    <source>
        <strain evidence="7">TR3.2</strain>
    </source>
</reference>
<dbReference type="GO" id="GO:0004375">
    <property type="term" value="F:glycine dehydrogenase (decarboxylating) activity"/>
    <property type="evidence" value="ECO:0007669"/>
    <property type="project" value="UniProtKB-EC"/>
</dbReference>
<organism evidence="6 7">
    <name type="scientific">Immundisolibacter cernigliae</name>
    <dbReference type="NCBI Taxonomy" id="1810504"/>
    <lineage>
        <taxon>Bacteria</taxon>
        <taxon>Pseudomonadati</taxon>
        <taxon>Pseudomonadota</taxon>
        <taxon>Gammaproteobacteria</taxon>
        <taxon>Immundisolibacterales</taxon>
        <taxon>Immundisolibacteraceae</taxon>
        <taxon>Immundisolibacter</taxon>
    </lineage>
</organism>
<comment type="subunit">
    <text evidence="4">The glycine cleavage system is composed of four proteins: P, T, L and H. In this organism, the P 'protein' is a heterodimer of two subunits.</text>
</comment>
<dbReference type="CDD" id="cd00613">
    <property type="entry name" value="GDC-P"/>
    <property type="match status" value="1"/>
</dbReference>
<evidence type="ECO:0000313" key="7">
    <source>
        <dbReference type="Proteomes" id="UP000092952"/>
    </source>
</evidence>
<dbReference type="PANTHER" id="PTHR42806">
    <property type="entry name" value="GLYCINE CLEAVAGE SYSTEM P-PROTEIN"/>
    <property type="match status" value="1"/>
</dbReference>
<dbReference type="GO" id="GO:0019464">
    <property type="term" value="P:glycine decarboxylation via glycine cleavage system"/>
    <property type="evidence" value="ECO:0007669"/>
    <property type="project" value="UniProtKB-UniRule"/>
</dbReference>
<gene>
    <name evidence="4" type="primary">gcvPA</name>
    <name evidence="6" type="ORF">PG2T_12150</name>
</gene>
<dbReference type="InterPro" id="IPR023010">
    <property type="entry name" value="GcvPA"/>
</dbReference>
<dbReference type="KEGG" id="gbi:PG2T_12150"/>
<evidence type="ECO:0000256" key="4">
    <source>
        <dbReference type="HAMAP-Rule" id="MF_00712"/>
    </source>
</evidence>
<dbReference type="InParanoid" id="A0A1B1YW24"/>
<dbReference type="PIRSF" id="PIRSF006815">
    <property type="entry name" value="GcvPA"/>
    <property type="match status" value="1"/>
</dbReference>
<dbReference type="AlphaFoldDB" id="A0A1B1YW24"/>
<dbReference type="STRING" id="1810504.PG2T_12150"/>
<dbReference type="Gene3D" id="3.90.1150.10">
    <property type="entry name" value="Aspartate Aminotransferase, domain 1"/>
    <property type="match status" value="1"/>
</dbReference>
<dbReference type="InterPro" id="IPR049315">
    <property type="entry name" value="GDC-P_N"/>
</dbReference>
<dbReference type="InterPro" id="IPR015424">
    <property type="entry name" value="PyrdxlP-dep_Trfase"/>
</dbReference>
<comment type="function">
    <text evidence="1 4">The glycine cleavage system catalyzes the degradation of glycine. The P protein binds the alpha-amino group of glycine through its pyridoxal phosphate cofactor; CO(2) is released and the remaining methylamine moiety is then transferred to the lipoamide cofactor of the H protein.</text>
</comment>
<evidence type="ECO:0000313" key="6">
    <source>
        <dbReference type="EMBL" id="ANX04843.1"/>
    </source>
</evidence>
<dbReference type="Proteomes" id="UP000092952">
    <property type="component" value="Chromosome"/>
</dbReference>
<dbReference type="EMBL" id="CP014671">
    <property type="protein sequence ID" value="ANX04843.1"/>
    <property type="molecule type" value="Genomic_DNA"/>
</dbReference>
<keyword evidence="2 4" id="KW-0560">Oxidoreductase</keyword>
<evidence type="ECO:0000256" key="3">
    <source>
        <dbReference type="ARBA" id="ARBA00049026"/>
    </source>
</evidence>
<name>A0A1B1YW24_9GAMM</name>